<dbReference type="AlphaFoldDB" id="A0A8J2JWL0"/>
<dbReference type="EMBL" id="CAJVCH010033470">
    <property type="protein sequence ID" value="CAG7714126.1"/>
    <property type="molecule type" value="Genomic_DNA"/>
</dbReference>
<evidence type="ECO:0000313" key="2">
    <source>
        <dbReference type="EMBL" id="CAG7714126.1"/>
    </source>
</evidence>
<comment type="caution">
    <text evidence="2">The sequence shown here is derived from an EMBL/GenBank/DDBJ whole genome shotgun (WGS) entry which is preliminary data.</text>
</comment>
<name>A0A8J2JWL0_9HEXA</name>
<dbReference type="Proteomes" id="UP000708208">
    <property type="component" value="Unassembled WGS sequence"/>
</dbReference>
<evidence type="ECO:0000313" key="3">
    <source>
        <dbReference type="Proteomes" id="UP000708208"/>
    </source>
</evidence>
<sequence length="102" mass="10397">PAPPGTAPAPPGTAPAPPGTAPAPPETAPAPGVTPKPSDPDLPPCTTEKPAGGRFAQNKKPPGHEPRKHHKDALQSDRSFNKSPSAPHSQLLLKTYGGRSIP</sequence>
<feature type="region of interest" description="Disordered" evidence="1">
    <location>
        <begin position="1"/>
        <end position="102"/>
    </location>
</feature>
<feature type="compositionally biased region" description="Polar residues" evidence="1">
    <location>
        <begin position="76"/>
        <end position="88"/>
    </location>
</feature>
<feature type="non-terminal residue" evidence="2">
    <location>
        <position position="1"/>
    </location>
</feature>
<organism evidence="2 3">
    <name type="scientific">Allacma fusca</name>
    <dbReference type="NCBI Taxonomy" id="39272"/>
    <lineage>
        <taxon>Eukaryota</taxon>
        <taxon>Metazoa</taxon>
        <taxon>Ecdysozoa</taxon>
        <taxon>Arthropoda</taxon>
        <taxon>Hexapoda</taxon>
        <taxon>Collembola</taxon>
        <taxon>Symphypleona</taxon>
        <taxon>Sminthuridae</taxon>
        <taxon>Allacma</taxon>
    </lineage>
</organism>
<feature type="compositionally biased region" description="Pro residues" evidence="1">
    <location>
        <begin position="1"/>
        <end position="34"/>
    </location>
</feature>
<reference evidence="2" key="1">
    <citation type="submission" date="2021-06" db="EMBL/GenBank/DDBJ databases">
        <authorList>
            <person name="Hodson N. C."/>
            <person name="Mongue J. A."/>
            <person name="Jaron S. K."/>
        </authorList>
    </citation>
    <scope>NUCLEOTIDE SEQUENCE</scope>
</reference>
<proteinExistence type="predicted"/>
<gene>
    <name evidence="2" type="ORF">AFUS01_LOCUS5279</name>
</gene>
<keyword evidence="3" id="KW-1185">Reference proteome</keyword>
<feature type="non-terminal residue" evidence="2">
    <location>
        <position position="102"/>
    </location>
</feature>
<protein>
    <submittedName>
        <fullName evidence="2">Uncharacterized protein</fullName>
    </submittedName>
</protein>
<accession>A0A8J2JWL0</accession>
<evidence type="ECO:0000256" key="1">
    <source>
        <dbReference type="SAM" id="MobiDB-lite"/>
    </source>
</evidence>